<feature type="transmembrane region" description="Helical" evidence="1">
    <location>
        <begin position="128"/>
        <end position="153"/>
    </location>
</feature>
<dbReference type="AlphaFoldDB" id="A0A420EBD7"/>
<keyword evidence="1" id="KW-0812">Transmembrane</keyword>
<dbReference type="Pfam" id="PF11391">
    <property type="entry name" value="DUF2798"/>
    <property type="match status" value="2"/>
</dbReference>
<dbReference type="RefSeq" id="WP_120355226.1">
    <property type="nucleotide sequence ID" value="NZ_RAQO01000006.1"/>
</dbReference>
<keyword evidence="1" id="KW-0472">Membrane</keyword>
<gene>
    <name evidence="2" type="ORF">DBZ36_12190</name>
</gene>
<keyword evidence="3" id="KW-1185">Reference proteome</keyword>
<protein>
    <submittedName>
        <fullName evidence="2">DUF2798 domain-containing protein</fullName>
    </submittedName>
</protein>
<comment type="caution">
    <text evidence="2">The sequence shown here is derived from an EMBL/GenBank/DDBJ whole genome shotgun (WGS) entry which is preliminary data.</text>
</comment>
<dbReference type="EMBL" id="RAQO01000006">
    <property type="protein sequence ID" value="RKF18000.1"/>
    <property type="molecule type" value="Genomic_DNA"/>
</dbReference>
<feature type="transmembrane region" description="Helical" evidence="1">
    <location>
        <begin position="95"/>
        <end position="116"/>
    </location>
</feature>
<reference evidence="2 3" key="1">
    <citation type="submission" date="2018-09" db="EMBL/GenBank/DDBJ databases">
        <authorList>
            <person name="Wang Z."/>
        </authorList>
    </citation>
    <scope>NUCLEOTIDE SEQUENCE [LARGE SCALE GENOMIC DNA]</scope>
    <source>
        <strain evidence="2 3">ALS 81</strain>
    </source>
</reference>
<sequence>MNMQATLNATASEPTKNPLIYKIAVVMGLMMTIGGSLTGAMTYMQLGFDQSFFSNWLQSFIGVAIFMMPLGFVFTTTLTLLTNKLLPKLSEMKRNLIVGLLMAVLMESMMAFVTTVNNIGLESRADFISGWIDAFVVAIPIGLTLMVTMSLTIKPKIENFLKS</sequence>
<keyword evidence="1" id="KW-1133">Transmembrane helix</keyword>
<dbReference type="Proteomes" id="UP000286482">
    <property type="component" value="Unassembled WGS sequence"/>
</dbReference>
<proteinExistence type="predicted"/>
<evidence type="ECO:0000256" key="1">
    <source>
        <dbReference type="SAM" id="Phobius"/>
    </source>
</evidence>
<name>A0A420EBD7_9ALTE</name>
<evidence type="ECO:0000313" key="2">
    <source>
        <dbReference type="EMBL" id="RKF18000.1"/>
    </source>
</evidence>
<accession>A0A420EBD7</accession>
<evidence type="ECO:0000313" key="3">
    <source>
        <dbReference type="Proteomes" id="UP000286482"/>
    </source>
</evidence>
<feature type="transmembrane region" description="Helical" evidence="1">
    <location>
        <begin position="20"/>
        <end position="44"/>
    </location>
</feature>
<dbReference type="InterPro" id="IPR021529">
    <property type="entry name" value="DUF2798"/>
</dbReference>
<dbReference type="OrthoDB" id="7871259at2"/>
<organism evidence="2 3">
    <name type="scientific">Alginatibacterium sediminis</name>
    <dbReference type="NCBI Taxonomy" id="2164068"/>
    <lineage>
        <taxon>Bacteria</taxon>
        <taxon>Pseudomonadati</taxon>
        <taxon>Pseudomonadota</taxon>
        <taxon>Gammaproteobacteria</taxon>
        <taxon>Alteromonadales</taxon>
        <taxon>Alteromonadaceae</taxon>
        <taxon>Alginatibacterium</taxon>
    </lineage>
</organism>
<feature type="transmembrane region" description="Helical" evidence="1">
    <location>
        <begin position="56"/>
        <end position="83"/>
    </location>
</feature>